<organism evidence="1 2">
    <name type="scientific">Campylobacter lanienae NCTC 13004</name>
    <dbReference type="NCBI Taxonomy" id="1031753"/>
    <lineage>
        <taxon>Bacteria</taxon>
        <taxon>Pseudomonadati</taxon>
        <taxon>Campylobacterota</taxon>
        <taxon>Epsilonproteobacteria</taxon>
        <taxon>Campylobacterales</taxon>
        <taxon>Campylobacteraceae</taxon>
        <taxon>Campylobacter</taxon>
    </lineage>
</organism>
<dbReference type="EMBL" id="CP015578">
    <property type="protein sequence ID" value="ARQ97398.1"/>
    <property type="molecule type" value="Genomic_DNA"/>
</dbReference>
<dbReference type="RefSeq" id="WP_096013361.1">
    <property type="nucleotide sequence ID" value="NZ_CP015578.1"/>
</dbReference>
<proteinExistence type="predicted"/>
<evidence type="ECO:0000313" key="1">
    <source>
        <dbReference type="EMBL" id="ARQ97398.1"/>
    </source>
</evidence>
<gene>
    <name evidence="1" type="ORF">CLAN_0650</name>
</gene>
<protein>
    <submittedName>
        <fullName evidence="1">Uncharacterized protein</fullName>
    </submittedName>
</protein>
<name>A0A1X9SMF8_9BACT</name>
<dbReference type="KEGG" id="clx:CLAN_0650"/>
<accession>A0A1X9SMF8</accession>
<dbReference type="AlphaFoldDB" id="A0A1X9SMF8"/>
<dbReference type="GeneID" id="46921126"/>
<reference evidence="2" key="1">
    <citation type="journal article" date="2017" name="Genome Biol. Evol.">
        <title>Comparative Genomic Analysis Identifies a Campylobacter Clade Deficient in Selenium Metabolism.</title>
        <authorList>
            <person name="Miller W.G."/>
            <person name="Yee E."/>
            <person name="Lopes B.S."/>
            <person name="Chapman M.H."/>
            <person name="Huynh S."/>
            <person name="Bono J.L."/>
            <person name="Parker C.T."/>
            <person name="Strachan N.J.C."/>
            <person name="Forbes K.J."/>
        </authorList>
    </citation>
    <scope>NUCLEOTIDE SEQUENCE [LARGE SCALE GENOMIC DNA]</scope>
    <source>
        <strain evidence="2">NCTC 13004</strain>
    </source>
</reference>
<dbReference type="Proteomes" id="UP000202031">
    <property type="component" value="Chromosome"/>
</dbReference>
<sequence>MNWLDDFKSALVSENLDRIEYLINNYPPKLSQEELECTASLLKGAIELFKKKQKELEVELNKVKKAKKYDL</sequence>
<evidence type="ECO:0000313" key="2">
    <source>
        <dbReference type="Proteomes" id="UP000202031"/>
    </source>
</evidence>